<protein>
    <submittedName>
        <fullName evidence="2">Uncharacterized protein</fullName>
    </submittedName>
</protein>
<evidence type="ECO:0000313" key="2">
    <source>
        <dbReference type="EMBL" id="RZC62956.1"/>
    </source>
</evidence>
<keyword evidence="3" id="KW-1185">Reference proteome</keyword>
<feature type="region of interest" description="Disordered" evidence="1">
    <location>
        <begin position="72"/>
        <end position="101"/>
    </location>
</feature>
<accession>A0A4Y7JQZ0</accession>
<sequence>MVSYHKMGRLDDSDSKDSESKYKEIRDETPELIEKSKARDSSENSEERSCATKEIPDKHEICMDGTRHHFHAGLPLPIQSGTKGNEETEELERIEGGKRGKSKDTAYMVMLESYVLQLPCVQKVLKKEGTSEHEPLSQ</sequence>
<feature type="compositionally biased region" description="Basic and acidic residues" evidence="1">
    <location>
        <begin position="91"/>
        <end position="101"/>
    </location>
</feature>
<dbReference type="OMA" id="HEICMDG"/>
<organism evidence="2 3">
    <name type="scientific">Papaver somniferum</name>
    <name type="common">Opium poppy</name>
    <dbReference type="NCBI Taxonomy" id="3469"/>
    <lineage>
        <taxon>Eukaryota</taxon>
        <taxon>Viridiplantae</taxon>
        <taxon>Streptophyta</taxon>
        <taxon>Embryophyta</taxon>
        <taxon>Tracheophyta</taxon>
        <taxon>Spermatophyta</taxon>
        <taxon>Magnoliopsida</taxon>
        <taxon>Ranunculales</taxon>
        <taxon>Papaveraceae</taxon>
        <taxon>Papaveroideae</taxon>
        <taxon>Papaver</taxon>
    </lineage>
</organism>
<evidence type="ECO:0000313" key="3">
    <source>
        <dbReference type="Proteomes" id="UP000316621"/>
    </source>
</evidence>
<name>A0A4Y7JQZ0_PAPSO</name>
<gene>
    <name evidence="2" type="ORF">C5167_024701</name>
</gene>
<dbReference type="Proteomes" id="UP000316621">
    <property type="component" value="Chromosome 5"/>
</dbReference>
<dbReference type="AlphaFoldDB" id="A0A4Y7JQZ0"/>
<evidence type="ECO:0000256" key="1">
    <source>
        <dbReference type="SAM" id="MobiDB-lite"/>
    </source>
</evidence>
<feature type="region of interest" description="Disordered" evidence="1">
    <location>
        <begin position="1"/>
        <end position="55"/>
    </location>
</feature>
<feature type="compositionally biased region" description="Basic and acidic residues" evidence="1">
    <location>
        <begin position="8"/>
        <end position="55"/>
    </location>
</feature>
<dbReference type="EMBL" id="CM010719">
    <property type="protein sequence ID" value="RZC62956.1"/>
    <property type="molecule type" value="Genomic_DNA"/>
</dbReference>
<reference evidence="2 3" key="1">
    <citation type="journal article" date="2018" name="Science">
        <title>The opium poppy genome and morphinan production.</title>
        <authorList>
            <person name="Guo L."/>
            <person name="Winzer T."/>
            <person name="Yang X."/>
            <person name="Li Y."/>
            <person name="Ning Z."/>
            <person name="He Z."/>
            <person name="Teodor R."/>
            <person name="Lu Y."/>
            <person name="Bowser T.A."/>
            <person name="Graham I.A."/>
            <person name="Ye K."/>
        </authorList>
    </citation>
    <scope>NUCLEOTIDE SEQUENCE [LARGE SCALE GENOMIC DNA]</scope>
    <source>
        <strain evidence="3">cv. HN1</strain>
        <tissue evidence="2">Leaves</tissue>
    </source>
</reference>
<dbReference type="PANTHER" id="PTHR37722">
    <property type="entry name" value="OS01G0167700 PROTEIN"/>
    <property type="match status" value="1"/>
</dbReference>
<proteinExistence type="predicted"/>
<dbReference type="PANTHER" id="PTHR37722:SF2">
    <property type="entry name" value="OS01G0167700 PROTEIN"/>
    <property type="match status" value="1"/>
</dbReference>
<dbReference type="Gramene" id="RZC62956">
    <property type="protein sequence ID" value="RZC62956"/>
    <property type="gene ID" value="C5167_024701"/>
</dbReference>